<reference evidence="2" key="1">
    <citation type="submission" date="2018-03" db="EMBL/GenBank/DDBJ databases">
        <authorList>
            <person name="Rodrigo-Torres L."/>
            <person name="Arahal R. D."/>
            <person name="Lucena T."/>
        </authorList>
    </citation>
    <scope>NUCLEOTIDE SEQUENCE [LARGE SCALE GENOMIC DNA]</scope>
    <source>
        <strain evidence="2">CECT 7615</strain>
    </source>
</reference>
<dbReference type="Proteomes" id="UP000244898">
    <property type="component" value="Unassembled WGS sequence"/>
</dbReference>
<gene>
    <name evidence="1" type="ORF">TRM7615_03992</name>
</gene>
<sequence>MRDGGGRGMLDFGCCNMVDSVVMACDPATIRWIWASVSQHRTCRNRSDEEDQLEPDRISLLNVARSLIDDRPFECDVVLPLPSNKFIEATDVLKSLLSALSRGELEAKGEFARVRLDHPEADHTTGNPKLVELSMKFRGNEGSVLGIGAEQEPSKIPASA</sequence>
<organism evidence="1 2">
    <name type="scientific">Falsiruegeria mediterranea M17</name>
    <dbReference type="NCBI Taxonomy" id="1200281"/>
    <lineage>
        <taxon>Bacteria</taxon>
        <taxon>Pseudomonadati</taxon>
        <taxon>Pseudomonadota</taxon>
        <taxon>Alphaproteobacteria</taxon>
        <taxon>Rhodobacterales</taxon>
        <taxon>Roseobacteraceae</taxon>
        <taxon>Falsiruegeria</taxon>
    </lineage>
</organism>
<name>A0A2R8CDT8_9RHOB</name>
<keyword evidence="2" id="KW-1185">Reference proteome</keyword>
<dbReference type="AlphaFoldDB" id="A0A2R8CDT8"/>
<dbReference type="EMBL" id="ONZG01000011">
    <property type="protein sequence ID" value="SPJ30458.1"/>
    <property type="molecule type" value="Genomic_DNA"/>
</dbReference>
<protein>
    <submittedName>
        <fullName evidence="1">Uncharacterized protein</fullName>
    </submittedName>
</protein>
<evidence type="ECO:0000313" key="2">
    <source>
        <dbReference type="Proteomes" id="UP000244898"/>
    </source>
</evidence>
<evidence type="ECO:0000313" key="1">
    <source>
        <dbReference type="EMBL" id="SPJ30458.1"/>
    </source>
</evidence>
<proteinExistence type="predicted"/>
<accession>A0A2R8CDT8</accession>